<accession>A8DJI6</accession>
<dbReference type="EMBL" id="EF531339">
    <property type="protein sequence ID" value="ABV27262.1"/>
    <property type="molecule type" value="Genomic_DNA"/>
</dbReference>
<dbReference type="NCBIfam" id="NF037970">
    <property type="entry name" value="vanZ_1"/>
    <property type="match status" value="1"/>
</dbReference>
<dbReference type="AlphaFoldDB" id="A8DJI6"/>
<dbReference type="InterPro" id="IPR006976">
    <property type="entry name" value="VanZ-like"/>
</dbReference>
<evidence type="ECO:0000256" key="1">
    <source>
        <dbReference type="SAM" id="Phobius"/>
    </source>
</evidence>
<feature type="transmembrane region" description="Helical" evidence="1">
    <location>
        <begin position="64"/>
        <end position="81"/>
    </location>
</feature>
<protein>
    <submittedName>
        <fullName evidence="3">Hypothetical membrane protein</fullName>
    </submittedName>
</protein>
<evidence type="ECO:0000259" key="2">
    <source>
        <dbReference type="Pfam" id="PF04892"/>
    </source>
</evidence>
<feature type="transmembrane region" description="Helical" evidence="1">
    <location>
        <begin position="7"/>
        <end position="31"/>
    </location>
</feature>
<dbReference type="Pfam" id="PF04892">
    <property type="entry name" value="VanZ"/>
    <property type="match status" value="1"/>
</dbReference>
<name>A8DJI6_9BACT</name>
<proteinExistence type="predicted"/>
<sequence length="166" mass="18666">MTSSQHGYWWWLIPISWMAAIFVFSSDWFAWQRTAPVVYSWLQWGQPHLDEPQLESLHLLVRKLGHVMEYALLVLLWHLALRRSHQWPIRRALFGAAVVSILYAALDEWRQTFTAERSGNLTDIMLDGLGVGLAAGGIGLLSIGSSARSSDHISADAVAGARDIRT</sequence>
<feature type="transmembrane region" description="Helical" evidence="1">
    <location>
        <begin position="126"/>
        <end position="144"/>
    </location>
</feature>
<feature type="transmembrane region" description="Helical" evidence="1">
    <location>
        <begin position="88"/>
        <end position="106"/>
    </location>
</feature>
<reference evidence="3" key="1">
    <citation type="journal article" date="2007" name="Science">
        <title>Candidatus Chloracidobacterium thermophilum: an aerobic phototrophic Acidobacterium.</title>
        <authorList>
            <person name="Bryant D.A."/>
            <person name="Costas A.M."/>
            <person name="Maresca J.A."/>
            <person name="Chew A.G."/>
            <person name="Klatt C.G."/>
            <person name="Bateson M.M."/>
            <person name="Tallon L.J."/>
            <person name="Hostetler J."/>
            <person name="Nelson W.C."/>
            <person name="Heidelberg J.F."/>
            <person name="Ward D.M."/>
        </authorList>
    </citation>
    <scope>NUCLEOTIDE SEQUENCE</scope>
</reference>
<feature type="domain" description="VanZ-like" evidence="2">
    <location>
        <begin position="11"/>
        <end position="137"/>
    </location>
</feature>
<gene>
    <name evidence="3" type="ORF">YS_M60-F11.080</name>
</gene>
<keyword evidence="1" id="KW-0472">Membrane</keyword>
<keyword evidence="1" id="KW-0812">Transmembrane</keyword>
<organism evidence="3">
    <name type="scientific">Chloracidobacterium thermophilum</name>
    <dbReference type="NCBI Taxonomy" id="458033"/>
    <lineage>
        <taxon>Bacteria</taxon>
        <taxon>Pseudomonadati</taxon>
        <taxon>Acidobacteriota</taxon>
        <taxon>Terriglobia</taxon>
        <taxon>Terriglobales</taxon>
        <taxon>Acidobacteriaceae</taxon>
        <taxon>Chloracidobacterium</taxon>
    </lineage>
</organism>
<evidence type="ECO:0000313" key="3">
    <source>
        <dbReference type="EMBL" id="ABV27262.1"/>
    </source>
</evidence>
<keyword evidence="1" id="KW-1133">Transmembrane helix</keyword>